<gene>
    <name evidence="1" type="ORF">HG66A1_02220</name>
</gene>
<name>A0A517PGG3_9PLAN</name>
<reference evidence="1 2" key="1">
    <citation type="submission" date="2019-02" db="EMBL/GenBank/DDBJ databases">
        <title>Deep-cultivation of Planctomycetes and their phenomic and genomic characterization uncovers novel biology.</title>
        <authorList>
            <person name="Wiegand S."/>
            <person name="Jogler M."/>
            <person name="Boedeker C."/>
            <person name="Pinto D."/>
            <person name="Vollmers J."/>
            <person name="Rivas-Marin E."/>
            <person name="Kohn T."/>
            <person name="Peeters S.H."/>
            <person name="Heuer A."/>
            <person name="Rast P."/>
            <person name="Oberbeckmann S."/>
            <person name="Bunk B."/>
            <person name="Jeske O."/>
            <person name="Meyerdierks A."/>
            <person name="Storesund J.E."/>
            <person name="Kallscheuer N."/>
            <person name="Luecker S."/>
            <person name="Lage O.M."/>
            <person name="Pohl T."/>
            <person name="Merkel B.J."/>
            <person name="Hornburger P."/>
            <person name="Mueller R.-W."/>
            <person name="Bruemmer F."/>
            <person name="Labrenz M."/>
            <person name="Spormann A.M."/>
            <person name="Op den Camp H."/>
            <person name="Overmann J."/>
            <person name="Amann R."/>
            <person name="Jetten M.S.M."/>
            <person name="Mascher T."/>
            <person name="Medema M.H."/>
            <person name="Devos D.P."/>
            <person name="Kaster A.-K."/>
            <person name="Ovreas L."/>
            <person name="Rohde M."/>
            <person name="Galperin M.Y."/>
            <person name="Jogler C."/>
        </authorList>
    </citation>
    <scope>NUCLEOTIDE SEQUENCE [LARGE SCALE GENOMIC DNA]</scope>
    <source>
        <strain evidence="1 2">HG66A1</strain>
    </source>
</reference>
<sequence length="213" mass="24321">MKALPVLLLCCFQLLNSGCGEPQLEPLNSAIESSAMPSASTRWSTRDQIAGLRVLEYSDMDDGKRAACRRRGLDPDLDAQDMSEAEKERYDKLNLSLHKKMEAWAERHFHDTPVPEILQKAGLEGISVTPFTYQNWDWYGPSYECYIIVWEDEVSSQTLVELQALLTGEHKDWSIVVCTTQDPHFDPDYYDIAIFSDEVLIPEEALKGLQFDR</sequence>
<dbReference type="AlphaFoldDB" id="A0A517PGG3"/>
<dbReference type="RefSeq" id="WP_145180034.1">
    <property type="nucleotide sequence ID" value="NZ_CP036266.1"/>
</dbReference>
<keyword evidence="2" id="KW-1185">Reference proteome</keyword>
<proteinExistence type="predicted"/>
<organism evidence="1 2">
    <name type="scientific">Gimesia chilikensis</name>
    <dbReference type="NCBI Taxonomy" id="2605989"/>
    <lineage>
        <taxon>Bacteria</taxon>
        <taxon>Pseudomonadati</taxon>
        <taxon>Planctomycetota</taxon>
        <taxon>Planctomycetia</taxon>
        <taxon>Planctomycetales</taxon>
        <taxon>Planctomycetaceae</taxon>
        <taxon>Gimesia</taxon>
    </lineage>
</organism>
<protein>
    <submittedName>
        <fullName evidence="1">Uncharacterized protein</fullName>
    </submittedName>
</protein>
<evidence type="ECO:0000313" key="1">
    <source>
        <dbReference type="EMBL" id="QDT18461.1"/>
    </source>
</evidence>
<evidence type="ECO:0000313" key="2">
    <source>
        <dbReference type="Proteomes" id="UP000320421"/>
    </source>
</evidence>
<accession>A0A517PGG3</accession>
<dbReference type="EMBL" id="CP036266">
    <property type="protein sequence ID" value="QDT18461.1"/>
    <property type="molecule type" value="Genomic_DNA"/>
</dbReference>
<dbReference type="Proteomes" id="UP000320421">
    <property type="component" value="Chromosome"/>
</dbReference>